<feature type="domain" description="ATPase BadF/BadG/BcrA/BcrD type" evidence="1">
    <location>
        <begin position="17"/>
        <end position="346"/>
    </location>
</feature>
<dbReference type="SUPFAM" id="SSF53067">
    <property type="entry name" value="Actin-like ATPase domain"/>
    <property type="match status" value="2"/>
</dbReference>
<evidence type="ECO:0000313" key="2">
    <source>
        <dbReference type="EMBL" id="GAA4509572.1"/>
    </source>
</evidence>
<accession>A0ABP8QRK9</accession>
<dbReference type="Proteomes" id="UP001500503">
    <property type="component" value="Unassembled WGS sequence"/>
</dbReference>
<dbReference type="InterPro" id="IPR002731">
    <property type="entry name" value="ATPase_BadF"/>
</dbReference>
<organism evidence="2 3">
    <name type="scientific">Actinoallomurus oryzae</name>
    <dbReference type="NCBI Taxonomy" id="502180"/>
    <lineage>
        <taxon>Bacteria</taxon>
        <taxon>Bacillati</taxon>
        <taxon>Actinomycetota</taxon>
        <taxon>Actinomycetes</taxon>
        <taxon>Streptosporangiales</taxon>
        <taxon>Thermomonosporaceae</taxon>
        <taxon>Actinoallomurus</taxon>
    </lineage>
</organism>
<protein>
    <submittedName>
        <fullName evidence="2">BadF/BadG/BcrA/BcrD ATPase family protein</fullName>
    </submittedName>
</protein>
<comment type="caution">
    <text evidence="2">The sequence shown here is derived from an EMBL/GenBank/DDBJ whole genome shotgun (WGS) entry which is preliminary data.</text>
</comment>
<dbReference type="InterPro" id="IPR043129">
    <property type="entry name" value="ATPase_NBD"/>
</dbReference>
<keyword evidence="3" id="KW-1185">Reference proteome</keyword>
<dbReference type="PANTHER" id="PTHR43190:SF3">
    <property type="entry name" value="N-ACETYL-D-GLUCOSAMINE KINASE"/>
    <property type="match status" value="1"/>
</dbReference>
<gene>
    <name evidence="2" type="ORF">GCM10023191_070900</name>
</gene>
<proteinExistence type="predicted"/>
<dbReference type="InterPro" id="IPR052519">
    <property type="entry name" value="Euk-type_GlcNAc_Kinase"/>
</dbReference>
<evidence type="ECO:0000259" key="1">
    <source>
        <dbReference type="Pfam" id="PF01869"/>
    </source>
</evidence>
<dbReference type="Pfam" id="PF01869">
    <property type="entry name" value="BcrAD_BadFG"/>
    <property type="match status" value="1"/>
</dbReference>
<reference evidence="3" key="1">
    <citation type="journal article" date="2019" name="Int. J. Syst. Evol. Microbiol.">
        <title>The Global Catalogue of Microorganisms (GCM) 10K type strain sequencing project: providing services to taxonomists for standard genome sequencing and annotation.</title>
        <authorList>
            <consortium name="The Broad Institute Genomics Platform"/>
            <consortium name="The Broad Institute Genome Sequencing Center for Infectious Disease"/>
            <person name="Wu L."/>
            <person name="Ma J."/>
        </authorList>
    </citation>
    <scope>NUCLEOTIDE SEQUENCE [LARGE SCALE GENOMIC DNA]</scope>
    <source>
        <strain evidence="3">JCM 17933</strain>
    </source>
</reference>
<dbReference type="Gene3D" id="3.30.420.40">
    <property type="match status" value="2"/>
</dbReference>
<dbReference type="PANTHER" id="PTHR43190">
    <property type="entry name" value="N-ACETYL-D-GLUCOSAMINE KINASE"/>
    <property type="match status" value="1"/>
</dbReference>
<name>A0ABP8QRK9_9ACTN</name>
<dbReference type="EMBL" id="BAABHF010000044">
    <property type="protein sequence ID" value="GAA4509572.1"/>
    <property type="molecule type" value="Genomic_DNA"/>
</dbReference>
<evidence type="ECO:0000313" key="3">
    <source>
        <dbReference type="Proteomes" id="UP001500503"/>
    </source>
</evidence>
<sequence length="352" mass="35256">MFYRHYVCSNPIGPYVVGVDAGGTRTRAAIVTLDGVVAGYGTGPGANPNSGGGTADELTRALTAALTDALQDLDPARVVNGVFGIAGAGAANRPRAVASANTAWAAAGIPGEPEVVTDIPVAFAAGSTERTGIVVMAGTGAGAAVIDAGEIERRSDANGYLIGDEGSAVWIGREGVRAAMRAYDGRGRATVLAETMPRALLGEEAGPLLAGLDPSVVAPSGAPTAGSTWPGTDLPQAIIRKVYAERPATIGQVAPQVSAAAEQGDPVAIEIIAEAVRHLLENVDAVRPALDELLAAREKPGFGLVVAGSLLESGPVADGVREGLVSRFGVAPTPAGDGAVGAARLAAHRVRA</sequence>